<gene>
    <name evidence="2" type="ORF">EJB05_17528</name>
</gene>
<dbReference type="Proteomes" id="UP000324897">
    <property type="component" value="Unassembled WGS sequence"/>
</dbReference>
<accession>A0A5J9VIQ6</accession>
<dbReference type="Gramene" id="TVU35628">
    <property type="protein sequence ID" value="TVU35628"/>
    <property type="gene ID" value="EJB05_17528"/>
</dbReference>
<sequence>MTGRLLASRALQVFIAEQEQETQTPRSAKMSRHTSAAASVSSHGQMSRQMCQALDELEADPGNQRDSKVA</sequence>
<dbReference type="EMBL" id="RWGY01000009">
    <property type="protein sequence ID" value="TVU35628.1"/>
    <property type="molecule type" value="Genomic_DNA"/>
</dbReference>
<feature type="compositionally biased region" description="Polar residues" evidence="1">
    <location>
        <begin position="33"/>
        <end position="50"/>
    </location>
</feature>
<evidence type="ECO:0000256" key="1">
    <source>
        <dbReference type="SAM" id="MobiDB-lite"/>
    </source>
</evidence>
<keyword evidence="3" id="KW-1185">Reference proteome</keyword>
<name>A0A5J9VIQ6_9POAL</name>
<dbReference type="AlphaFoldDB" id="A0A5J9VIQ6"/>
<comment type="caution">
    <text evidence="2">The sequence shown here is derived from an EMBL/GenBank/DDBJ whole genome shotgun (WGS) entry which is preliminary data.</text>
</comment>
<protein>
    <submittedName>
        <fullName evidence="2">Uncharacterized protein</fullName>
    </submittedName>
</protein>
<evidence type="ECO:0000313" key="2">
    <source>
        <dbReference type="EMBL" id="TVU35628.1"/>
    </source>
</evidence>
<evidence type="ECO:0000313" key="3">
    <source>
        <dbReference type="Proteomes" id="UP000324897"/>
    </source>
</evidence>
<proteinExistence type="predicted"/>
<feature type="region of interest" description="Disordered" evidence="1">
    <location>
        <begin position="16"/>
        <end position="70"/>
    </location>
</feature>
<organism evidence="2 3">
    <name type="scientific">Eragrostis curvula</name>
    <name type="common">weeping love grass</name>
    <dbReference type="NCBI Taxonomy" id="38414"/>
    <lineage>
        <taxon>Eukaryota</taxon>
        <taxon>Viridiplantae</taxon>
        <taxon>Streptophyta</taxon>
        <taxon>Embryophyta</taxon>
        <taxon>Tracheophyta</taxon>
        <taxon>Spermatophyta</taxon>
        <taxon>Magnoliopsida</taxon>
        <taxon>Liliopsida</taxon>
        <taxon>Poales</taxon>
        <taxon>Poaceae</taxon>
        <taxon>PACMAD clade</taxon>
        <taxon>Chloridoideae</taxon>
        <taxon>Eragrostideae</taxon>
        <taxon>Eragrostidinae</taxon>
        <taxon>Eragrostis</taxon>
    </lineage>
</organism>
<reference evidence="2 3" key="1">
    <citation type="journal article" date="2019" name="Sci. Rep.">
        <title>A high-quality genome of Eragrostis curvula grass provides insights into Poaceae evolution and supports new strategies to enhance forage quality.</title>
        <authorList>
            <person name="Carballo J."/>
            <person name="Santos B.A.C.M."/>
            <person name="Zappacosta D."/>
            <person name="Garbus I."/>
            <person name="Selva J.P."/>
            <person name="Gallo C.A."/>
            <person name="Diaz A."/>
            <person name="Albertini E."/>
            <person name="Caccamo M."/>
            <person name="Echenique V."/>
        </authorList>
    </citation>
    <scope>NUCLEOTIDE SEQUENCE [LARGE SCALE GENOMIC DNA]</scope>
    <source>
        <strain evidence="3">cv. Victoria</strain>
        <tissue evidence="2">Leaf</tissue>
    </source>
</reference>